<evidence type="ECO:0000256" key="4">
    <source>
        <dbReference type="PROSITE-ProRule" id="PRU00176"/>
    </source>
</evidence>
<dbReference type="PROSITE" id="PS50102">
    <property type="entry name" value="RRM"/>
    <property type="match status" value="1"/>
</dbReference>
<keyword evidence="1" id="KW-0507">mRNA processing</keyword>
<dbReference type="InterPro" id="IPR000504">
    <property type="entry name" value="RRM_dom"/>
</dbReference>
<dbReference type="EMBL" id="JASCZI010181934">
    <property type="protein sequence ID" value="MED6186470.1"/>
    <property type="molecule type" value="Genomic_DNA"/>
</dbReference>
<gene>
    <name evidence="6" type="ORF">PIB30_066969</name>
</gene>
<evidence type="ECO:0000256" key="2">
    <source>
        <dbReference type="ARBA" id="ARBA00022728"/>
    </source>
</evidence>
<accession>A0ABU6WQB5</accession>
<proteinExistence type="predicted"/>
<keyword evidence="3" id="KW-0508">mRNA splicing</keyword>
<keyword evidence="4" id="KW-0694">RNA-binding</keyword>
<organism evidence="6 7">
    <name type="scientific">Stylosanthes scabra</name>
    <dbReference type="NCBI Taxonomy" id="79078"/>
    <lineage>
        <taxon>Eukaryota</taxon>
        <taxon>Viridiplantae</taxon>
        <taxon>Streptophyta</taxon>
        <taxon>Embryophyta</taxon>
        <taxon>Tracheophyta</taxon>
        <taxon>Spermatophyta</taxon>
        <taxon>Magnoliopsida</taxon>
        <taxon>eudicotyledons</taxon>
        <taxon>Gunneridae</taxon>
        <taxon>Pentapetalae</taxon>
        <taxon>rosids</taxon>
        <taxon>fabids</taxon>
        <taxon>Fabales</taxon>
        <taxon>Fabaceae</taxon>
        <taxon>Papilionoideae</taxon>
        <taxon>50 kb inversion clade</taxon>
        <taxon>dalbergioids sensu lato</taxon>
        <taxon>Dalbergieae</taxon>
        <taxon>Pterocarpus clade</taxon>
        <taxon>Stylosanthes</taxon>
    </lineage>
</organism>
<dbReference type="InterPro" id="IPR012677">
    <property type="entry name" value="Nucleotide-bd_a/b_plait_sf"/>
</dbReference>
<dbReference type="InterPro" id="IPR050907">
    <property type="entry name" value="SRSF"/>
</dbReference>
<evidence type="ECO:0000256" key="3">
    <source>
        <dbReference type="ARBA" id="ARBA00023187"/>
    </source>
</evidence>
<keyword evidence="2" id="KW-0747">Spliceosome</keyword>
<dbReference type="InterPro" id="IPR035979">
    <property type="entry name" value="RBD_domain_sf"/>
</dbReference>
<feature type="domain" description="RRM" evidence="5">
    <location>
        <begin position="61"/>
        <end position="139"/>
    </location>
</feature>
<protein>
    <recommendedName>
        <fullName evidence="5">RRM domain-containing protein</fullName>
    </recommendedName>
</protein>
<dbReference type="SMART" id="SM00360">
    <property type="entry name" value="RRM"/>
    <property type="match status" value="1"/>
</dbReference>
<name>A0ABU6WQB5_9FABA</name>
<evidence type="ECO:0000313" key="7">
    <source>
        <dbReference type="Proteomes" id="UP001341840"/>
    </source>
</evidence>
<dbReference type="Pfam" id="PF00076">
    <property type="entry name" value="RRM_1"/>
    <property type="match status" value="1"/>
</dbReference>
<dbReference type="Gene3D" id="3.30.70.330">
    <property type="match status" value="1"/>
</dbReference>
<evidence type="ECO:0000256" key="1">
    <source>
        <dbReference type="ARBA" id="ARBA00022664"/>
    </source>
</evidence>
<dbReference type="SUPFAM" id="SSF54928">
    <property type="entry name" value="RNA-binding domain, RBD"/>
    <property type="match status" value="1"/>
</dbReference>
<sequence length="267" mass="30838">MRAKRIDVRRVEGSEWEKHGKGSGYAGRRNKRESAGGRAFGVWRVNRNKDESANPNVQDCNAGFVDNLPLKVTKREIYKRFRRNGYITDIFISRKLRKNAIGPFAFVRFHSYEGAAKAITTINGTIWDDAKLYVTMARSKRIGNSERTQERYVKQQGTNSGIQKKWVAIGAKTKDRQTEHSDRCCNSMKCRTKEVEALWCAEQKQRLQRSLLGVSVKPIYFRKVMYKLMDEWKGPGKIECRDVGPFRCLLTFDTTEIRDAALEDELL</sequence>
<evidence type="ECO:0000259" key="5">
    <source>
        <dbReference type="PROSITE" id="PS50102"/>
    </source>
</evidence>
<keyword evidence="7" id="KW-1185">Reference proteome</keyword>
<dbReference type="PANTHER" id="PTHR23147">
    <property type="entry name" value="SERINE/ARGININE RICH SPLICING FACTOR"/>
    <property type="match status" value="1"/>
</dbReference>
<evidence type="ECO:0000313" key="6">
    <source>
        <dbReference type="EMBL" id="MED6186470.1"/>
    </source>
</evidence>
<dbReference type="CDD" id="cd00590">
    <property type="entry name" value="RRM_SF"/>
    <property type="match status" value="1"/>
</dbReference>
<reference evidence="6 7" key="1">
    <citation type="journal article" date="2023" name="Plants (Basel)">
        <title>Bridging the Gap: Combining Genomics and Transcriptomics Approaches to Understand Stylosanthes scabra, an Orphan Legume from the Brazilian Caatinga.</title>
        <authorList>
            <person name="Ferreira-Neto J.R.C."/>
            <person name="da Silva M.D."/>
            <person name="Binneck E."/>
            <person name="de Melo N.F."/>
            <person name="da Silva R.H."/>
            <person name="de Melo A.L.T.M."/>
            <person name="Pandolfi V."/>
            <person name="Bustamante F.O."/>
            <person name="Brasileiro-Vidal A.C."/>
            <person name="Benko-Iseppon A.M."/>
        </authorList>
    </citation>
    <scope>NUCLEOTIDE SEQUENCE [LARGE SCALE GENOMIC DNA]</scope>
    <source>
        <tissue evidence="6">Leaves</tissue>
    </source>
</reference>
<dbReference type="Proteomes" id="UP001341840">
    <property type="component" value="Unassembled WGS sequence"/>
</dbReference>
<comment type="caution">
    <text evidence="6">The sequence shown here is derived from an EMBL/GenBank/DDBJ whole genome shotgun (WGS) entry which is preliminary data.</text>
</comment>